<dbReference type="KEGG" id="thg:TCELL_0969"/>
<evidence type="ECO:0000313" key="3">
    <source>
        <dbReference type="Proteomes" id="UP000005270"/>
    </source>
</evidence>
<gene>
    <name evidence="2" type="ordered locus">TCELL_0969</name>
</gene>
<dbReference type="Proteomes" id="UP000005270">
    <property type="component" value="Chromosome"/>
</dbReference>
<evidence type="ECO:0000313" key="2">
    <source>
        <dbReference type="EMBL" id="AFK51392.1"/>
    </source>
</evidence>
<reference evidence="2 3" key="1">
    <citation type="journal article" date="2012" name="J. Bacteriol.">
        <title>Complete genome sequence of the hyperthermophilic cellulolytic Crenarchaeon 'Thermogladius cellulolyticus' 1633.</title>
        <authorList>
            <person name="Mardanov A.V."/>
            <person name="Kochetkova T.V."/>
            <person name="Beletsky A.V."/>
            <person name="Bonch-Osmolovskaya E.A."/>
            <person name="Ravin N.V."/>
            <person name="Skryabin K.G."/>
        </authorList>
    </citation>
    <scope>NUCLEOTIDE SEQUENCE [LARGE SCALE GENOMIC DNA]</scope>
    <source>
        <strain evidence="3">DSM 22663 / VKM B-2946 / 1633</strain>
    </source>
</reference>
<organism evidence="2 3">
    <name type="scientific">Thermogladius calderae (strain DSM 22663 / VKM B-2946 / 1633)</name>
    <dbReference type="NCBI Taxonomy" id="1184251"/>
    <lineage>
        <taxon>Archaea</taxon>
        <taxon>Thermoproteota</taxon>
        <taxon>Thermoprotei</taxon>
        <taxon>Desulfurococcales</taxon>
        <taxon>Desulfurococcaceae</taxon>
        <taxon>Thermogladius</taxon>
    </lineage>
</organism>
<dbReference type="HOGENOM" id="CLU_3178775_0_0_2"/>
<accession>I3TF54</accession>
<dbReference type="AlphaFoldDB" id="I3TF54"/>
<feature type="region of interest" description="Disordered" evidence="1">
    <location>
        <begin position="1"/>
        <end position="27"/>
    </location>
</feature>
<evidence type="ECO:0000256" key="1">
    <source>
        <dbReference type="SAM" id="MobiDB-lite"/>
    </source>
</evidence>
<sequence>MEEVAELANGRAARGPEDSAGSGPTALTKWRADPLWLPSGFILRSL</sequence>
<protein>
    <submittedName>
        <fullName evidence="2">Uncharacterized protein</fullName>
    </submittedName>
</protein>
<keyword evidence="3" id="KW-1185">Reference proteome</keyword>
<dbReference type="InParanoid" id="I3TF54"/>
<name>I3TF54_THEC1</name>
<dbReference type="EMBL" id="CP003531">
    <property type="protein sequence ID" value="AFK51392.1"/>
    <property type="molecule type" value="Genomic_DNA"/>
</dbReference>
<proteinExistence type="predicted"/>